<feature type="compositionally biased region" description="Polar residues" evidence="3">
    <location>
        <begin position="384"/>
        <end position="396"/>
    </location>
</feature>
<feature type="region of interest" description="Disordered" evidence="3">
    <location>
        <begin position="383"/>
        <end position="425"/>
    </location>
</feature>
<comment type="similarity">
    <text evidence="1">Belongs to the SNF7 family.</text>
</comment>
<feature type="compositionally biased region" description="Polar residues" evidence="3">
    <location>
        <begin position="409"/>
        <end position="425"/>
    </location>
</feature>
<proteinExistence type="inferred from homology"/>
<dbReference type="PANTHER" id="PTHR22761:SF21">
    <property type="entry name" value="CHARGED MULTIVESICULAR BODY PROTEIN 7"/>
    <property type="match status" value="1"/>
</dbReference>
<dbReference type="Gene3D" id="6.10.140.1230">
    <property type="match status" value="1"/>
</dbReference>
<dbReference type="GO" id="GO:0009898">
    <property type="term" value="C:cytoplasmic side of plasma membrane"/>
    <property type="evidence" value="ECO:0007669"/>
    <property type="project" value="TreeGrafter"/>
</dbReference>
<dbReference type="GO" id="GO:0006900">
    <property type="term" value="P:vesicle budding from membrane"/>
    <property type="evidence" value="ECO:0007669"/>
    <property type="project" value="TreeGrafter"/>
</dbReference>
<dbReference type="Pfam" id="PF03357">
    <property type="entry name" value="Snf7"/>
    <property type="match status" value="1"/>
</dbReference>
<evidence type="ECO:0008006" key="5">
    <source>
        <dbReference type="Google" id="ProtNLM"/>
    </source>
</evidence>
<dbReference type="PANTHER" id="PTHR22761">
    <property type="entry name" value="CHARGED MULTIVESICULAR BODY PROTEIN"/>
    <property type="match status" value="1"/>
</dbReference>
<evidence type="ECO:0000256" key="2">
    <source>
        <dbReference type="SAM" id="Coils"/>
    </source>
</evidence>
<accession>A0A1B6I0D0</accession>
<gene>
    <name evidence="4" type="ORF">g.14907</name>
</gene>
<evidence type="ECO:0000313" key="4">
    <source>
        <dbReference type="EMBL" id="JAS80373.1"/>
    </source>
</evidence>
<dbReference type="GO" id="GO:0032511">
    <property type="term" value="P:late endosome to vacuole transport via multivesicular body sorting pathway"/>
    <property type="evidence" value="ECO:0007669"/>
    <property type="project" value="TreeGrafter"/>
</dbReference>
<name>A0A1B6I0D0_9HEMI</name>
<protein>
    <recommendedName>
        <fullName evidence="5">Charged multivesicular body protein 7</fullName>
    </recommendedName>
</protein>
<dbReference type="GO" id="GO:0005771">
    <property type="term" value="C:multivesicular body"/>
    <property type="evidence" value="ECO:0007669"/>
    <property type="project" value="TreeGrafter"/>
</dbReference>
<organism evidence="4">
    <name type="scientific">Homalodisca liturata</name>
    <dbReference type="NCBI Taxonomy" id="320908"/>
    <lineage>
        <taxon>Eukaryota</taxon>
        <taxon>Metazoa</taxon>
        <taxon>Ecdysozoa</taxon>
        <taxon>Arthropoda</taxon>
        <taxon>Hexapoda</taxon>
        <taxon>Insecta</taxon>
        <taxon>Pterygota</taxon>
        <taxon>Neoptera</taxon>
        <taxon>Paraneoptera</taxon>
        <taxon>Hemiptera</taxon>
        <taxon>Auchenorrhyncha</taxon>
        <taxon>Membracoidea</taxon>
        <taxon>Cicadellidae</taxon>
        <taxon>Cicadellinae</taxon>
        <taxon>Proconiini</taxon>
        <taxon>Homalodisca</taxon>
    </lineage>
</organism>
<feature type="coiled-coil region" evidence="2">
    <location>
        <begin position="242"/>
        <end position="312"/>
    </location>
</feature>
<sequence length="425" mass="47688">MMVANSILNTPVKDLADDGKSEARLNVLYSPFRKKEVNPQDWESKMAFWKNNITKWCLDCNSATFTESKLQTVFVRNGRPASCLRTVIDDMLRHSEIMRLQDLLNQDPSSQSWSAWAVNRFVKAPLTWSFTKLKESLITAADYSTDDEYVHLAVLKKHSEQLIDACNNKGAKQIFSLDEIKSILSLDNEANMKVTLHWMQLQGLAAVTVVGGQTIVKLEAGGRGVRPLSEADLGVYRLRQIERGLIGTLERLEVEKQETEEEARNYLRKGMRQVAKSCLRKKRELDKCIVKRASALENVQVLLSRVKEAESDGEILESYKMGLAALKSTFKEAGLSEDNVNQTMDQVQEVLEVHDEVQSALSLPMAAELEEDLEKELADILSGSPESTTDTIQHGSFNLPEFPEPPTHSPVSSKVSTRVAQSALY</sequence>
<evidence type="ECO:0000256" key="1">
    <source>
        <dbReference type="ARBA" id="ARBA00006190"/>
    </source>
</evidence>
<dbReference type="Pfam" id="PF25880">
    <property type="entry name" value="WHD_CHMP7_1st"/>
    <property type="match status" value="1"/>
</dbReference>
<dbReference type="GO" id="GO:0000815">
    <property type="term" value="C:ESCRT III complex"/>
    <property type="evidence" value="ECO:0007669"/>
    <property type="project" value="TreeGrafter"/>
</dbReference>
<evidence type="ECO:0000256" key="3">
    <source>
        <dbReference type="SAM" id="MobiDB-lite"/>
    </source>
</evidence>
<dbReference type="AlphaFoldDB" id="A0A1B6I0D0"/>
<keyword evidence="2" id="KW-0175">Coiled coil</keyword>
<dbReference type="EMBL" id="GECU01027333">
    <property type="protein sequence ID" value="JAS80373.1"/>
    <property type="molecule type" value="Transcribed_RNA"/>
</dbReference>
<dbReference type="InterPro" id="IPR005024">
    <property type="entry name" value="Snf7_fam"/>
</dbReference>
<reference evidence="4" key="1">
    <citation type="submission" date="2015-11" db="EMBL/GenBank/DDBJ databases">
        <title>De novo transcriptome assembly of four potential Pierce s Disease insect vectors from Arizona vineyards.</title>
        <authorList>
            <person name="Tassone E.E."/>
        </authorList>
    </citation>
    <scope>NUCLEOTIDE SEQUENCE</scope>
</reference>